<dbReference type="EMBL" id="JBBNAG010000011">
    <property type="protein sequence ID" value="KAK9094703.1"/>
    <property type="molecule type" value="Genomic_DNA"/>
</dbReference>
<accession>A0AAP0ERV3</accession>
<protein>
    <submittedName>
        <fullName evidence="2">Uncharacterized protein</fullName>
    </submittedName>
</protein>
<proteinExistence type="predicted"/>
<evidence type="ECO:0000256" key="1">
    <source>
        <dbReference type="SAM" id="MobiDB-lite"/>
    </source>
</evidence>
<sequence length="218" mass="23861">MKPSLCYSSAALHSVKHKNDEPRPILLQIIQLALKLGEINLTSIASSRFRRNRASDRSTTRHRVVHRVAATPSLVGRRRRRSPAAGEFLRVASRRRWFVAADPTRCRAVAAGVTAVTLPALPAASLCLAGATARWPLLTPARPFALPIGRVTAAPLHCWPAAASRRRSRRRAGESPDLLCRRAGVTESPTTERHRALPRSRVTARPSRPSVPPSTLPP</sequence>
<gene>
    <name evidence="2" type="ORF">Scep_026172</name>
</gene>
<organism evidence="2 3">
    <name type="scientific">Stephania cephalantha</name>
    <dbReference type="NCBI Taxonomy" id="152367"/>
    <lineage>
        <taxon>Eukaryota</taxon>
        <taxon>Viridiplantae</taxon>
        <taxon>Streptophyta</taxon>
        <taxon>Embryophyta</taxon>
        <taxon>Tracheophyta</taxon>
        <taxon>Spermatophyta</taxon>
        <taxon>Magnoliopsida</taxon>
        <taxon>Ranunculales</taxon>
        <taxon>Menispermaceae</taxon>
        <taxon>Menispermoideae</taxon>
        <taxon>Cissampelideae</taxon>
        <taxon>Stephania</taxon>
    </lineage>
</organism>
<name>A0AAP0ERV3_9MAGN</name>
<reference evidence="2 3" key="1">
    <citation type="submission" date="2024-01" db="EMBL/GenBank/DDBJ databases">
        <title>Genome assemblies of Stephania.</title>
        <authorList>
            <person name="Yang L."/>
        </authorList>
    </citation>
    <scope>NUCLEOTIDE SEQUENCE [LARGE SCALE GENOMIC DNA]</scope>
    <source>
        <strain evidence="2">JXDWG</strain>
        <tissue evidence="2">Leaf</tissue>
    </source>
</reference>
<feature type="region of interest" description="Disordered" evidence="1">
    <location>
        <begin position="162"/>
        <end position="218"/>
    </location>
</feature>
<comment type="caution">
    <text evidence="2">The sequence shown here is derived from an EMBL/GenBank/DDBJ whole genome shotgun (WGS) entry which is preliminary data.</text>
</comment>
<dbReference type="Proteomes" id="UP001419268">
    <property type="component" value="Unassembled WGS sequence"/>
</dbReference>
<feature type="compositionally biased region" description="Pro residues" evidence="1">
    <location>
        <begin position="209"/>
        <end position="218"/>
    </location>
</feature>
<dbReference type="AlphaFoldDB" id="A0AAP0ERV3"/>
<evidence type="ECO:0000313" key="2">
    <source>
        <dbReference type="EMBL" id="KAK9094703.1"/>
    </source>
</evidence>
<keyword evidence="3" id="KW-1185">Reference proteome</keyword>
<evidence type="ECO:0000313" key="3">
    <source>
        <dbReference type="Proteomes" id="UP001419268"/>
    </source>
</evidence>